<gene>
    <name evidence="2" type="ORF">RNZ46_14565</name>
</gene>
<evidence type="ECO:0000313" key="2">
    <source>
        <dbReference type="EMBL" id="WOD43211.1"/>
    </source>
</evidence>
<dbReference type="Proteomes" id="UP001302486">
    <property type="component" value="Chromosome"/>
</dbReference>
<accession>A0AA97EKN3</accession>
<feature type="signal peptide" evidence="1">
    <location>
        <begin position="1"/>
        <end position="20"/>
    </location>
</feature>
<evidence type="ECO:0008006" key="4">
    <source>
        <dbReference type="Google" id="ProtNLM"/>
    </source>
</evidence>
<dbReference type="EMBL" id="CP136521">
    <property type="protein sequence ID" value="WOD43211.1"/>
    <property type="molecule type" value="Genomic_DNA"/>
</dbReference>
<evidence type="ECO:0000256" key="1">
    <source>
        <dbReference type="SAM" id="SignalP"/>
    </source>
</evidence>
<keyword evidence="1" id="KW-0732">Signal</keyword>
<evidence type="ECO:0000313" key="3">
    <source>
        <dbReference type="Proteomes" id="UP001302486"/>
    </source>
</evidence>
<reference evidence="3" key="1">
    <citation type="submission" date="2024-06" db="EMBL/GenBank/DDBJ databases">
        <title>Hwangdonia haimaensis gen. nov., sp. nov., a member of the family Flavobacteriaceae isolated from the haima cold seep.</title>
        <authorList>
            <person name="Li J."/>
        </authorList>
    </citation>
    <scope>NUCLEOTIDE SEQUENCE [LARGE SCALE GENOMIC DNA]</scope>
    <source>
        <strain evidence="3">SCSIO 19198</strain>
    </source>
</reference>
<protein>
    <recommendedName>
        <fullName evidence="4">DUF3575 domain-containing protein</fullName>
    </recommendedName>
</protein>
<proteinExistence type="predicted"/>
<dbReference type="KEGG" id="hws:RNZ46_14565"/>
<dbReference type="AlphaFoldDB" id="A0AA97EKN3"/>
<keyword evidence="3" id="KW-1185">Reference proteome</keyword>
<organism evidence="2 3">
    <name type="scientific">Hwangdonia lutea</name>
    <dbReference type="NCBI Taxonomy" id="3075823"/>
    <lineage>
        <taxon>Bacteria</taxon>
        <taxon>Pseudomonadati</taxon>
        <taxon>Bacteroidota</taxon>
        <taxon>Flavobacteriia</taxon>
        <taxon>Flavobacteriales</taxon>
        <taxon>Flavobacteriaceae</taxon>
        <taxon>Hwangdonia</taxon>
    </lineage>
</organism>
<sequence>MRGLTSTIILSLLFATNVFAQSNKALSENNSIEHKYRISFPAIILGNIGKGGERTNTQHIELHIKRKLDSKNIIGVKFATWRLFQPMGIQWWDGLLDKVDSGTEFYPGYLRETGIGITYQRMLWKGLFASIEVLPQHKTYLDLNNKKIANGFKLYTSYHVGYHIAFGKKKQFFIEPQFHCQNWMFDTNTPEEFKQLDNKWKSYFLFEPNLYIGIKF</sequence>
<dbReference type="RefSeq" id="WP_316982899.1">
    <property type="nucleotide sequence ID" value="NZ_CP136521.1"/>
</dbReference>
<feature type="chain" id="PRO_5041700305" description="DUF3575 domain-containing protein" evidence="1">
    <location>
        <begin position="21"/>
        <end position="216"/>
    </location>
</feature>
<name>A0AA97EKN3_9FLAO</name>